<dbReference type="STRING" id="1188319.OYT1_00007"/>
<dbReference type="PROSITE" id="PS50894">
    <property type="entry name" value="HPT"/>
    <property type="match status" value="1"/>
</dbReference>
<keyword evidence="4" id="KW-1003">Cell membrane</keyword>
<evidence type="ECO:0000256" key="5">
    <source>
        <dbReference type="ARBA" id="ARBA00022553"/>
    </source>
</evidence>
<evidence type="ECO:0000256" key="6">
    <source>
        <dbReference type="ARBA" id="ARBA00022679"/>
    </source>
</evidence>
<evidence type="ECO:0000259" key="21">
    <source>
        <dbReference type="PROSITE" id="PS50109"/>
    </source>
</evidence>
<evidence type="ECO:0000256" key="12">
    <source>
        <dbReference type="ARBA" id="ARBA00023012"/>
    </source>
</evidence>
<feature type="domain" description="PAC" evidence="23">
    <location>
        <begin position="508"/>
        <end position="561"/>
    </location>
</feature>
<evidence type="ECO:0000256" key="2">
    <source>
        <dbReference type="ARBA" id="ARBA00004651"/>
    </source>
</evidence>
<comment type="catalytic activity">
    <reaction evidence="1">
        <text>ATP + protein L-histidine = ADP + protein N-phospho-L-histidine.</text>
        <dbReference type="EC" id="2.7.13.3"/>
    </reaction>
</comment>
<evidence type="ECO:0000256" key="8">
    <source>
        <dbReference type="ARBA" id="ARBA00022741"/>
    </source>
</evidence>
<comment type="subcellular location">
    <subcellularLocation>
        <location evidence="2">Cell membrane</location>
        <topology evidence="2">Multi-pass membrane protein</topology>
    </subcellularLocation>
</comment>
<keyword evidence="11" id="KW-1133">Transmembrane helix</keyword>
<feature type="domain" description="PAC" evidence="23">
    <location>
        <begin position="651"/>
        <end position="704"/>
    </location>
</feature>
<dbReference type="PROSITE" id="PS50110">
    <property type="entry name" value="RESPONSE_REGULATORY"/>
    <property type="match status" value="2"/>
</dbReference>
<keyword evidence="20" id="KW-0175">Coiled coil</keyword>
<keyword evidence="5 19" id="KW-0597">Phosphoprotein</keyword>
<accession>A0A2Z6G9Y1</accession>
<dbReference type="CDD" id="cd16922">
    <property type="entry name" value="HATPase_EvgS-ArcB-TorS-like"/>
    <property type="match status" value="1"/>
</dbReference>
<dbReference type="PRINTS" id="PR00344">
    <property type="entry name" value="BCTRLSENSOR"/>
</dbReference>
<evidence type="ECO:0000259" key="22">
    <source>
        <dbReference type="PROSITE" id="PS50110"/>
    </source>
</evidence>
<dbReference type="Gene3D" id="3.30.565.10">
    <property type="entry name" value="Histidine kinase-like ATPase, C-terminal domain"/>
    <property type="match status" value="1"/>
</dbReference>
<evidence type="ECO:0000256" key="15">
    <source>
        <dbReference type="ARBA" id="ARBA00064003"/>
    </source>
</evidence>
<dbReference type="CDD" id="cd00082">
    <property type="entry name" value="HisKA"/>
    <property type="match status" value="1"/>
</dbReference>
<dbReference type="InterPro" id="IPR045812">
    <property type="entry name" value="DAHL"/>
</dbReference>
<dbReference type="Gene3D" id="3.40.50.2300">
    <property type="match status" value="2"/>
</dbReference>
<evidence type="ECO:0000256" key="11">
    <source>
        <dbReference type="ARBA" id="ARBA00022989"/>
    </source>
</evidence>
<evidence type="ECO:0000256" key="9">
    <source>
        <dbReference type="ARBA" id="ARBA00022777"/>
    </source>
</evidence>
<reference evidence="25 26" key="1">
    <citation type="submission" date="2018-06" db="EMBL/GenBank/DDBJ databases">
        <title>OYT1 Genome Sequencing.</title>
        <authorList>
            <person name="Kato S."/>
            <person name="Itoh T."/>
            <person name="Ohkuma M."/>
        </authorList>
    </citation>
    <scope>NUCLEOTIDE SEQUENCE [LARGE SCALE GENOMIC DNA]</scope>
    <source>
        <strain evidence="25 26">OYT1</strain>
    </source>
</reference>
<dbReference type="GO" id="GO:0000155">
    <property type="term" value="F:phosphorelay sensor kinase activity"/>
    <property type="evidence" value="ECO:0007669"/>
    <property type="project" value="InterPro"/>
</dbReference>
<comment type="function">
    <text evidence="14">Member of the two-component regulatory system BvgS/BvgA. Phosphorylates BvgA via a four-step phosphorelay in response to environmental signals.</text>
</comment>
<feature type="domain" description="PAC" evidence="23">
    <location>
        <begin position="379"/>
        <end position="431"/>
    </location>
</feature>
<keyword evidence="12" id="KW-0902">Two-component regulatory system</keyword>
<dbReference type="SMART" id="SM00073">
    <property type="entry name" value="HPT"/>
    <property type="match status" value="1"/>
</dbReference>
<evidence type="ECO:0000256" key="13">
    <source>
        <dbReference type="ARBA" id="ARBA00023136"/>
    </source>
</evidence>
<gene>
    <name evidence="25" type="ORF">OYT1_ch0744</name>
</gene>
<dbReference type="InterPro" id="IPR004358">
    <property type="entry name" value="Sig_transdc_His_kin-like_C"/>
</dbReference>
<dbReference type="CDD" id="cd17546">
    <property type="entry name" value="REC_hyHK_CKI1_RcsC-like"/>
    <property type="match status" value="2"/>
</dbReference>
<dbReference type="InterPro" id="IPR003661">
    <property type="entry name" value="HisK_dim/P_dom"/>
</dbReference>
<dbReference type="SUPFAM" id="SSF55785">
    <property type="entry name" value="PYP-like sensor domain (PAS domain)"/>
    <property type="match status" value="3"/>
</dbReference>
<dbReference type="InterPro" id="IPR001789">
    <property type="entry name" value="Sig_transdc_resp-reg_receiver"/>
</dbReference>
<dbReference type="InterPro" id="IPR036097">
    <property type="entry name" value="HisK_dim/P_sf"/>
</dbReference>
<organism evidence="25 26">
    <name type="scientific">Ferriphaselus amnicola</name>
    <dbReference type="NCBI Taxonomy" id="1188319"/>
    <lineage>
        <taxon>Bacteria</taxon>
        <taxon>Pseudomonadati</taxon>
        <taxon>Pseudomonadota</taxon>
        <taxon>Betaproteobacteria</taxon>
        <taxon>Nitrosomonadales</taxon>
        <taxon>Gallionellaceae</taxon>
        <taxon>Ferriphaselus</taxon>
    </lineage>
</organism>
<dbReference type="NCBIfam" id="TIGR00229">
    <property type="entry name" value="sensory_box"/>
    <property type="match status" value="3"/>
</dbReference>
<keyword evidence="6" id="KW-0808">Transferase</keyword>
<dbReference type="InterPro" id="IPR000014">
    <property type="entry name" value="PAS"/>
</dbReference>
<feature type="modified residue" description="Phosphohistidine" evidence="18">
    <location>
        <position position="1303"/>
    </location>
</feature>
<evidence type="ECO:0000256" key="7">
    <source>
        <dbReference type="ARBA" id="ARBA00022692"/>
    </source>
</evidence>
<dbReference type="InterPro" id="IPR013655">
    <property type="entry name" value="PAS_fold_3"/>
</dbReference>
<dbReference type="Pfam" id="PF02518">
    <property type="entry name" value="HATPase_c"/>
    <property type="match status" value="1"/>
</dbReference>
<dbReference type="GO" id="GO:0005886">
    <property type="term" value="C:plasma membrane"/>
    <property type="evidence" value="ECO:0007669"/>
    <property type="project" value="UniProtKB-SubCell"/>
</dbReference>
<dbReference type="SUPFAM" id="SSF47226">
    <property type="entry name" value="Histidine-containing phosphotransfer domain, HPT domain"/>
    <property type="match status" value="1"/>
</dbReference>
<dbReference type="InterPro" id="IPR011006">
    <property type="entry name" value="CheY-like_superfamily"/>
</dbReference>
<dbReference type="SUPFAM" id="SSF52172">
    <property type="entry name" value="CheY-like"/>
    <property type="match status" value="2"/>
</dbReference>
<evidence type="ECO:0000256" key="4">
    <source>
        <dbReference type="ARBA" id="ARBA00022475"/>
    </source>
</evidence>
<dbReference type="Pfam" id="PF08447">
    <property type="entry name" value="PAS_3"/>
    <property type="match status" value="3"/>
</dbReference>
<feature type="coiled-coil region" evidence="20">
    <location>
        <begin position="547"/>
        <end position="579"/>
    </location>
</feature>
<dbReference type="FunFam" id="1.10.287.130:FF:000002">
    <property type="entry name" value="Two-component osmosensing histidine kinase"/>
    <property type="match status" value="1"/>
</dbReference>
<sequence>MKRWIALWKELSGHWVTLGAGSPDRWLAALGAVLLLTFLYVKSTAVDADAHVDVTNQLRLLRQLDGTLNQYVLQARLGLLNNYDPIVATEREMADVILTLQKKYPALFDLRQGKLASSFAAYDRSRQAKLILIESFKSHNSVLRNSLRYIPLAVSQLLGQGGFQDGDRLEILIESLQRDLLIYNFTPTAIVHAAIVKSLEDIAAFPENEVVHARRADLDALLNHAAIVVGLKDEVDAYTSQLLATTTVVQGDNLYNLYNQHFEEAQLSADLYRMLLTLFSVSVLGYAAVSLLRLNNARNELNATLSELEFQKYALDQHSIVSVADRNGLITYANQKFSEVSQYPLAELVGKDHRVLNSGFHSKEFFREMWSTISQGKVWHGEVRNRRKDGGFYWVESTIVPFMDEGGRPLRYVSIRSDITKRKSSEMFVRQATERLNLALDGSNLALWDWNVGTGEVYLSERWSEMLGGVKSHTNTSIDALNALTHPDDQPMIMGRVVTLLKGEIAFYEAIHRVRAVDGRWLWVQSHGKVVERDDLGHALRVVGTNADVTERQQAEEELRLAKERAERASIERKESEQRLSYAMMATGEGLWDWDLRTNMVKHNRRWCEMLGLGEQYLEHPLADFESLLHEDYKEVAMEAIQYCLEGHGGYESEYQMRRTDGSVIWVLDRGDVVERDDEGHPQRMVGSLSDITRRKEAEAAMRQAKEDAENASRVKSDFLANMSHEIRTPMNGIIGMSELALDTDLNAEQREYIGLVKSSADSLLGIINDILDFSKIEAGQMTIEKIDFSLEHTLAQTMKTVAFRAHEKGLELLLHIAPDLPDWLVGDPGRLRQILLNLISNAVKFTEQGEIEVSVRRSLVAAASEGITLHFSVRDTGIGIPVDKQGMIFDSFSQADTSTTRKYGGTGLGLSITKRLANLMDGNIWVESVPGQGSIFNVTAHFGLAEGEQPAFSVGDVKLRGMPALVVDDNPTNRFLLDEMLQSWGMAPFVVEDGPQALDELARAAGAGTPYALVLLDVRMPGMDGFAVAEYIYRHPEYARSTIMMLTSEGQRGDALRCKEIGIASYLTKPITQSDLFDAIMTTLGMGAEKITPLVTVHSLREARRSLKLLLAEDNPVNQTLGVRLLSKFGHEVTVANNGLQAVVKWQEGGYDAILMDVDMPEMNGYDATAAIRIQEQGGALHTPIIAMTAHAMEGSRERCLEAGMDGYLSKPIDTEALWLELERVGMAVAREAAPVVVKHVEAVPSKALVMDFDKAFAQMDQSQELFDEIVSMFLEDYPQHIENLHAAIAAGNSEQIKYSGHSLKGMVAVFAAQRCAHLAEQVERLAREPACVEAVEQLEQELLALAQALKTHTT</sequence>
<keyword evidence="8" id="KW-0547">Nucleotide-binding</keyword>
<dbReference type="CDD" id="cd00088">
    <property type="entry name" value="HPT"/>
    <property type="match status" value="1"/>
</dbReference>
<evidence type="ECO:0000256" key="18">
    <source>
        <dbReference type="PROSITE-ProRule" id="PRU00110"/>
    </source>
</evidence>
<feature type="modified residue" description="4-aspartylphosphate" evidence="19">
    <location>
        <position position="1158"/>
    </location>
</feature>
<dbReference type="Pfam" id="PF00512">
    <property type="entry name" value="HisKA"/>
    <property type="match status" value="1"/>
</dbReference>
<evidence type="ECO:0000256" key="19">
    <source>
        <dbReference type="PROSITE-ProRule" id="PRU00169"/>
    </source>
</evidence>
<dbReference type="CDD" id="cd00130">
    <property type="entry name" value="PAS"/>
    <property type="match status" value="3"/>
</dbReference>
<name>A0A2Z6G9Y1_9PROT</name>
<evidence type="ECO:0000256" key="17">
    <source>
        <dbReference type="ARBA" id="ARBA00070152"/>
    </source>
</evidence>
<dbReference type="SUPFAM" id="SSF47384">
    <property type="entry name" value="Homodimeric domain of signal transducing histidine kinase"/>
    <property type="match status" value="1"/>
</dbReference>
<evidence type="ECO:0000313" key="25">
    <source>
        <dbReference type="EMBL" id="BBE50310.1"/>
    </source>
</evidence>
<dbReference type="InterPro" id="IPR035965">
    <property type="entry name" value="PAS-like_dom_sf"/>
</dbReference>
<dbReference type="InterPro" id="IPR003594">
    <property type="entry name" value="HATPase_dom"/>
</dbReference>
<proteinExistence type="predicted"/>
<dbReference type="InterPro" id="IPR005467">
    <property type="entry name" value="His_kinase_dom"/>
</dbReference>
<dbReference type="Gene3D" id="1.10.287.130">
    <property type="match status" value="1"/>
</dbReference>
<dbReference type="InterPro" id="IPR001610">
    <property type="entry name" value="PAC"/>
</dbReference>
<keyword evidence="13" id="KW-0472">Membrane</keyword>
<keyword evidence="26" id="KW-1185">Reference proteome</keyword>
<dbReference type="InterPro" id="IPR036890">
    <property type="entry name" value="HATPase_C_sf"/>
</dbReference>
<dbReference type="InterPro" id="IPR000700">
    <property type="entry name" value="PAS-assoc_C"/>
</dbReference>
<dbReference type="Pfam" id="PF01627">
    <property type="entry name" value="Hpt"/>
    <property type="match status" value="1"/>
</dbReference>
<dbReference type="PROSITE" id="PS50109">
    <property type="entry name" value="HIS_KIN"/>
    <property type="match status" value="1"/>
</dbReference>
<evidence type="ECO:0000256" key="14">
    <source>
        <dbReference type="ARBA" id="ARBA00058004"/>
    </source>
</evidence>
<feature type="domain" description="Response regulatory" evidence="22">
    <location>
        <begin position="1109"/>
        <end position="1227"/>
    </location>
</feature>
<dbReference type="RefSeq" id="WP_062625290.1">
    <property type="nucleotide sequence ID" value="NZ_AP018738.1"/>
</dbReference>
<dbReference type="KEGG" id="fam:OYT1_ch0744"/>
<dbReference type="Gene3D" id="3.30.450.20">
    <property type="entry name" value="PAS domain"/>
    <property type="match status" value="3"/>
</dbReference>
<dbReference type="Proteomes" id="UP000033070">
    <property type="component" value="Chromosome"/>
</dbReference>
<evidence type="ECO:0000259" key="23">
    <source>
        <dbReference type="PROSITE" id="PS50113"/>
    </source>
</evidence>
<keyword evidence="7" id="KW-0812">Transmembrane</keyword>
<dbReference type="FunFam" id="3.30.565.10:FF:000010">
    <property type="entry name" value="Sensor histidine kinase RcsC"/>
    <property type="match status" value="1"/>
</dbReference>
<dbReference type="Gene3D" id="1.20.120.160">
    <property type="entry name" value="HPT domain"/>
    <property type="match status" value="1"/>
</dbReference>
<dbReference type="SMART" id="SM00388">
    <property type="entry name" value="HisKA"/>
    <property type="match status" value="1"/>
</dbReference>
<dbReference type="SMART" id="SM00086">
    <property type="entry name" value="PAC"/>
    <property type="match status" value="3"/>
</dbReference>
<keyword evidence="9 25" id="KW-0418">Kinase</keyword>
<protein>
    <recommendedName>
        <fullName evidence="16">Sensory/regulatory protein RpfC</fullName>
        <ecNumber evidence="3">2.7.13.3</ecNumber>
    </recommendedName>
    <alternativeName>
        <fullName evidence="17">Virulence sensor protein BvgS</fullName>
    </alternativeName>
</protein>
<evidence type="ECO:0000256" key="3">
    <source>
        <dbReference type="ARBA" id="ARBA00012438"/>
    </source>
</evidence>
<feature type="domain" description="Response regulatory" evidence="22">
    <location>
        <begin position="964"/>
        <end position="1085"/>
    </location>
</feature>
<dbReference type="PANTHER" id="PTHR45339:SF1">
    <property type="entry name" value="HYBRID SIGNAL TRANSDUCTION HISTIDINE KINASE J"/>
    <property type="match status" value="1"/>
</dbReference>
<feature type="domain" description="Histidine kinase" evidence="21">
    <location>
        <begin position="722"/>
        <end position="945"/>
    </location>
</feature>
<dbReference type="SUPFAM" id="SSF55874">
    <property type="entry name" value="ATPase domain of HSP90 chaperone/DNA topoisomerase II/histidine kinase"/>
    <property type="match status" value="1"/>
</dbReference>
<evidence type="ECO:0000259" key="24">
    <source>
        <dbReference type="PROSITE" id="PS50894"/>
    </source>
</evidence>
<dbReference type="SMART" id="SM00091">
    <property type="entry name" value="PAS"/>
    <property type="match status" value="3"/>
</dbReference>
<evidence type="ECO:0000256" key="10">
    <source>
        <dbReference type="ARBA" id="ARBA00022840"/>
    </source>
</evidence>
<dbReference type="GO" id="GO:0005524">
    <property type="term" value="F:ATP binding"/>
    <property type="evidence" value="ECO:0007669"/>
    <property type="project" value="UniProtKB-KW"/>
</dbReference>
<feature type="modified residue" description="4-aspartylphosphate" evidence="19">
    <location>
        <position position="1018"/>
    </location>
</feature>
<dbReference type="SMART" id="SM00387">
    <property type="entry name" value="HATPase_c"/>
    <property type="match status" value="1"/>
</dbReference>
<dbReference type="EC" id="2.7.13.3" evidence="3"/>
<evidence type="ECO:0000256" key="16">
    <source>
        <dbReference type="ARBA" id="ARBA00068150"/>
    </source>
</evidence>
<dbReference type="PANTHER" id="PTHR45339">
    <property type="entry name" value="HYBRID SIGNAL TRANSDUCTION HISTIDINE KINASE J"/>
    <property type="match status" value="1"/>
</dbReference>
<dbReference type="InterPro" id="IPR036641">
    <property type="entry name" value="HPT_dom_sf"/>
</dbReference>
<dbReference type="Pfam" id="PF00072">
    <property type="entry name" value="Response_reg"/>
    <property type="match status" value="2"/>
</dbReference>
<dbReference type="InterPro" id="IPR008207">
    <property type="entry name" value="Sig_transdc_His_kin_Hpt_dom"/>
</dbReference>
<feature type="domain" description="HPt" evidence="24">
    <location>
        <begin position="1264"/>
        <end position="1356"/>
    </location>
</feature>
<dbReference type="PROSITE" id="PS50113">
    <property type="entry name" value="PAC"/>
    <property type="match status" value="3"/>
</dbReference>
<dbReference type="EMBL" id="AP018738">
    <property type="protein sequence ID" value="BBE50310.1"/>
    <property type="molecule type" value="Genomic_DNA"/>
</dbReference>
<evidence type="ECO:0000313" key="26">
    <source>
        <dbReference type="Proteomes" id="UP000033070"/>
    </source>
</evidence>
<dbReference type="Pfam" id="PF19443">
    <property type="entry name" value="DAHL"/>
    <property type="match status" value="1"/>
</dbReference>
<dbReference type="OrthoDB" id="8552871at2"/>
<comment type="subunit">
    <text evidence="15">At low DSF concentrations, interacts with RpfF.</text>
</comment>
<dbReference type="SMART" id="SM00448">
    <property type="entry name" value="REC"/>
    <property type="match status" value="2"/>
</dbReference>
<keyword evidence="10" id="KW-0067">ATP-binding</keyword>
<evidence type="ECO:0000256" key="20">
    <source>
        <dbReference type="SAM" id="Coils"/>
    </source>
</evidence>
<evidence type="ECO:0000256" key="1">
    <source>
        <dbReference type="ARBA" id="ARBA00000085"/>
    </source>
</evidence>